<evidence type="ECO:0000259" key="5">
    <source>
        <dbReference type="SMART" id="SM00910"/>
    </source>
</evidence>
<feature type="region of interest" description="Disordered" evidence="3">
    <location>
        <begin position="101"/>
        <end position="120"/>
    </location>
</feature>
<keyword evidence="4" id="KW-1133">Transmembrane helix</keyword>
<proteinExistence type="predicted"/>
<feature type="transmembrane region" description="Helical" evidence="4">
    <location>
        <begin position="33"/>
        <end position="50"/>
    </location>
</feature>
<evidence type="ECO:0000256" key="4">
    <source>
        <dbReference type="SAM" id="Phobius"/>
    </source>
</evidence>
<dbReference type="Gene3D" id="3.30.70.2330">
    <property type="match status" value="1"/>
</dbReference>
<dbReference type="Pfam" id="PF08797">
    <property type="entry name" value="HIRAN"/>
    <property type="match status" value="1"/>
</dbReference>
<name>A0A8S5N6A3_9CAUD</name>
<feature type="domain" description="HIRAN" evidence="5">
    <location>
        <begin position="134"/>
        <end position="241"/>
    </location>
</feature>
<organism evidence="6">
    <name type="scientific">Siphoviridae sp. ctsgc4</name>
    <dbReference type="NCBI Taxonomy" id="2826486"/>
    <lineage>
        <taxon>Viruses</taxon>
        <taxon>Duplodnaviria</taxon>
        <taxon>Heunggongvirae</taxon>
        <taxon>Uroviricota</taxon>
        <taxon>Caudoviricetes</taxon>
    </lineage>
</organism>
<dbReference type="SMART" id="SM00910">
    <property type="entry name" value="HIRAN"/>
    <property type="match status" value="1"/>
</dbReference>
<evidence type="ECO:0000256" key="3">
    <source>
        <dbReference type="SAM" id="MobiDB-lite"/>
    </source>
</evidence>
<keyword evidence="4" id="KW-0472">Membrane</keyword>
<dbReference type="InterPro" id="IPR014905">
    <property type="entry name" value="HIRAN"/>
</dbReference>
<accession>A0A8S5N6A3</accession>
<feature type="transmembrane region" description="Helical" evidence="4">
    <location>
        <begin position="56"/>
        <end position="73"/>
    </location>
</feature>
<evidence type="ECO:0000256" key="2">
    <source>
        <dbReference type="ARBA" id="ARBA00022801"/>
    </source>
</evidence>
<reference evidence="6" key="1">
    <citation type="journal article" date="2021" name="Proc. Natl. Acad. Sci. U.S.A.">
        <title>A Catalog of Tens of Thousands of Viruses from Human Metagenomes Reveals Hidden Associations with Chronic Diseases.</title>
        <authorList>
            <person name="Tisza M.J."/>
            <person name="Buck C.B."/>
        </authorList>
    </citation>
    <scope>NUCLEOTIDE SEQUENCE</scope>
    <source>
        <strain evidence="6">Ctsgc4</strain>
    </source>
</reference>
<keyword evidence="1" id="KW-0479">Metal-binding</keyword>
<keyword evidence="4" id="KW-0812">Transmembrane</keyword>
<dbReference type="GO" id="GO:0003676">
    <property type="term" value="F:nucleic acid binding"/>
    <property type="evidence" value="ECO:0007669"/>
    <property type="project" value="InterPro"/>
</dbReference>
<keyword evidence="2" id="KW-0378">Hydrolase</keyword>
<dbReference type="GO" id="GO:0008270">
    <property type="term" value="F:zinc ion binding"/>
    <property type="evidence" value="ECO:0007669"/>
    <property type="project" value="InterPro"/>
</dbReference>
<evidence type="ECO:0000313" key="6">
    <source>
        <dbReference type="EMBL" id="DAD90166.1"/>
    </source>
</evidence>
<dbReference type="EMBL" id="BK015079">
    <property type="protein sequence ID" value="DAD90166.1"/>
    <property type="molecule type" value="Genomic_DNA"/>
</dbReference>
<evidence type="ECO:0000256" key="1">
    <source>
        <dbReference type="ARBA" id="ARBA00022723"/>
    </source>
</evidence>
<protein>
    <recommendedName>
        <fullName evidence="5">HIRAN domain-containing protein</fullName>
    </recommendedName>
</protein>
<dbReference type="GO" id="GO:0016818">
    <property type="term" value="F:hydrolase activity, acting on acid anhydrides, in phosphorus-containing anhydrides"/>
    <property type="evidence" value="ECO:0007669"/>
    <property type="project" value="InterPro"/>
</dbReference>
<sequence length="244" mass="28402">MNRQEQLLELENEIAKANKEIDNLKSGMTSGQMISVIFLFISIFMIFILSGFFVKFFGFILAFLSILGIIGASNQKSERVSWLEQRCTDLACEVEKTKQKWSEEDKKQKSDSGKKTDNKQEFTDKEIESGLVWKRRFTVVGTFYRDSGEIPFYKLQKDLDHLETVKTNNFQFKPEPDNPYHGNAIKVIVEGYFVGYVPRELANQLIHYMEPSKYRTEGYVRISKVSLKRGKEIKYAVVPKIYTR</sequence>